<keyword evidence="2" id="KW-0472">Membrane</keyword>
<dbReference type="EMBL" id="VJMI01012664">
    <property type="protein sequence ID" value="KAF0749616.1"/>
    <property type="molecule type" value="Genomic_DNA"/>
</dbReference>
<evidence type="ECO:0000313" key="4">
    <source>
        <dbReference type="Proteomes" id="UP000469452"/>
    </source>
</evidence>
<feature type="transmembrane region" description="Helical" evidence="2">
    <location>
        <begin position="16"/>
        <end position="37"/>
    </location>
</feature>
<feature type="region of interest" description="Disordered" evidence="1">
    <location>
        <begin position="64"/>
        <end position="100"/>
    </location>
</feature>
<sequence length="100" mass="10995">MASRAQRTLKSRRESSLLIGGFVLLGGLAMYSLPYFIVKGKQGQNTLAKEGPLSKTEVRRGAFLNSGSKDIGPDPDWSFVTNSYQGRRSAYPERPNQSEA</sequence>
<comment type="caution">
    <text evidence="3">The sequence shown here is derived from an EMBL/GenBank/DDBJ whole genome shotgun (WGS) entry which is preliminary data.</text>
</comment>
<gene>
    <name evidence="3" type="ORF">AaE_006982</name>
</gene>
<dbReference type="VEuPathDB" id="FungiDB:H257_11511"/>
<dbReference type="Proteomes" id="UP000469452">
    <property type="component" value="Unassembled WGS sequence"/>
</dbReference>
<protein>
    <submittedName>
        <fullName evidence="3">Uncharacterized protein</fullName>
    </submittedName>
</protein>
<evidence type="ECO:0000256" key="1">
    <source>
        <dbReference type="SAM" id="MobiDB-lite"/>
    </source>
</evidence>
<evidence type="ECO:0000313" key="3">
    <source>
        <dbReference type="EMBL" id="KAF0749616.1"/>
    </source>
</evidence>
<organism evidence="3 4">
    <name type="scientific">Aphanomyces astaci</name>
    <name type="common">Crayfish plague agent</name>
    <dbReference type="NCBI Taxonomy" id="112090"/>
    <lineage>
        <taxon>Eukaryota</taxon>
        <taxon>Sar</taxon>
        <taxon>Stramenopiles</taxon>
        <taxon>Oomycota</taxon>
        <taxon>Saprolegniomycetes</taxon>
        <taxon>Saprolegniales</taxon>
        <taxon>Verrucalvaceae</taxon>
        <taxon>Aphanomyces</taxon>
    </lineage>
</organism>
<accession>A0A6A5ABL7</accession>
<keyword evidence="2" id="KW-1133">Transmembrane helix</keyword>
<evidence type="ECO:0000256" key="2">
    <source>
        <dbReference type="SAM" id="Phobius"/>
    </source>
</evidence>
<reference evidence="3 4" key="1">
    <citation type="submission" date="2019-06" db="EMBL/GenBank/DDBJ databases">
        <title>Genomics analysis of Aphanomyces spp. identifies a new class of oomycete effector associated with host adaptation.</title>
        <authorList>
            <person name="Gaulin E."/>
        </authorList>
    </citation>
    <scope>NUCLEOTIDE SEQUENCE [LARGE SCALE GENOMIC DNA]</scope>
    <source>
        <strain evidence="3 4">E</strain>
    </source>
</reference>
<proteinExistence type="predicted"/>
<name>A0A6A5ABL7_APHAT</name>
<keyword evidence="2" id="KW-0812">Transmembrane</keyword>
<dbReference type="AlphaFoldDB" id="A0A6A5ABL7"/>